<feature type="signal peptide" evidence="1">
    <location>
        <begin position="1"/>
        <end position="24"/>
    </location>
</feature>
<keyword evidence="1" id="KW-0732">Signal</keyword>
<protein>
    <submittedName>
        <fullName evidence="2">8 kDa Amblyomma family member</fullName>
    </submittedName>
</protein>
<reference evidence="2" key="1">
    <citation type="journal article" date="2017" name="Parasit. Vectors">
        <title>Sialotranscriptomics of Rhipicephalus zambeziensis reveals intricate expression profiles of secretory proteins and suggests tight temporal transcriptional regulation during blood-feeding.</title>
        <authorList>
            <person name="de Castro M.H."/>
            <person name="de Klerk D."/>
            <person name="Pienaar R."/>
            <person name="Rees D.J.G."/>
            <person name="Mans B.J."/>
        </authorList>
    </citation>
    <scope>NUCLEOTIDE SEQUENCE</scope>
    <source>
        <tissue evidence="2">Salivary glands</tissue>
    </source>
</reference>
<dbReference type="EMBL" id="GFPF01000154">
    <property type="protein sequence ID" value="MAA11300.1"/>
    <property type="molecule type" value="Transcribed_RNA"/>
</dbReference>
<organism evidence="2">
    <name type="scientific">Rhipicephalus zambeziensis</name>
    <dbReference type="NCBI Taxonomy" id="60191"/>
    <lineage>
        <taxon>Eukaryota</taxon>
        <taxon>Metazoa</taxon>
        <taxon>Ecdysozoa</taxon>
        <taxon>Arthropoda</taxon>
        <taxon>Chelicerata</taxon>
        <taxon>Arachnida</taxon>
        <taxon>Acari</taxon>
        <taxon>Parasitiformes</taxon>
        <taxon>Ixodida</taxon>
        <taxon>Ixodoidea</taxon>
        <taxon>Ixodidae</taxon>
        <taxon>Rhipicephalinae</taxon>
        <taxon>Rhipicephalus</taxon>
        <taxon>Rhipicephalus</taxon>
    </lineage>
</organism>
<evidence type="ECO:0000313" key="2">
    <source>
        <dbReference type="EMBL" id="MAA11300.1"/>
    </source>
</evidence>
<name>A0A224YBX7_9ACAR</name>
<accession>A0A224YBX7</accession>
<feature type="chain" id="PRO_5011990920" evidence="1">
    <location>
        <begin position="25"/>
        <end position="82"/>
    </location>
</feature>
<dbReference type="AlphaFoldDB" id="A0A224YBX7"/>
<sequence length="82" mass="8812">MSTFRVSPLVFCALTPLLLCWCSGTYIDDGAIHSCYQKCMFHENGSSSGCSPGCHCISNRYDALGVVHNPPGPGTCWISPRG</sequence>
<proteinExistence type="predicted"/>
<evidence type="ECO:0000256" key="1">
    <source>
        <dbReference type="SAM" id="SignalP"/>
    </source>
</evidence>